<feature type="transmembrane region" description="Helical" evidence="1">
    <location>
        <begin position="77"/>
        <end position="95"/>
    </location>
</feature>
<keyword evidence="3" id="KW-0418">Kinase</keyword>
<dbReference type="AlphaFoldDB" id="A0A7W9DYM8"/>
<feature type="transmembrane region" description="Helical" evidence="1">
    <location>
        <begin position="12"/>
        <end position="31"/>
    </location>
</feature>
<feature type="domain" description="Signal transduction histidine kinase internal region" evidence="2">
    <location>
        <begin position="175"/>
        <end position="248"/>
    </location>
</feature>
<keyword evidence="1" id="KW-1133">Transmembrane helix</keyword>
<dbReference type="InterPro" id="IPR050640">
    <property type="entry name" value="Bact_2-comp_sensor_kinase"/>
</dbReference>
<dbReference type="PANTHER" id="PTHR34220">
    <property type="entry name" value="SENSOR HISTIDINE KINASE YPDA"/>
    <property type="match status" value="1"/>
</dbReference>
<keyword evidence="1" id="KW-0472">Membrane</keyword>
<dbReference type="EMBL" id="JACHCE010000002">
    <property type="protein sequence ID" value="MBB5635364.1"/>
    <property type="molecule type" value="Genomic_DNA"/>
</dbReference>
<evidence type="ECO:0000313" key="4">
    <source>
        <dbReference type="Proteomes" id="UP000537204"/>
    </source>
</evidence>
<dbReference type="GO" id="GO:0016020">
    <property type="term" value="C:membrane"/>
    <property type="evidence" value="ECO:0007669"/>
    <property type="project" value="InterPro"/>
</dbReference>
<dbReference type="PANTHER" id="PTHR34220:SF7">
    <property type="entry name" value="SENSOR HISTIDINE KINASE YPDA"/>
    <property type="match status" value="1"/>
</dbReference>
<accession>A0A7W9DYM8</accession>
<keyword evidence="3" id="KW-0808">Transferase</keyword>
<comment type="caution">
    <text evidence="3">The sequence shown here is derived from an EMBL/GenBank/DDBJ whole genome shotgun (WGS) entry which is preliminary data.</text>
</comment>
<gene>
    <name evidence="3" type="ORF">HDE68_001252</name>
</gene>
<evidence type="ECO:0000256" key="1">
    <source>
        <dbReference type="SAM" id="Phobius"/>
    </source>
</evidence>
<dbReference type="RefSeq" id="WP_183880041.1">
    <property type="nucleotide sequence ID" value="NZ_JACHCE010000002.1"/>
</dbReference>
<dbReference type="InterPro" id="IPR010559">
    <property type="entry name" value="Sig_transdc_His_kin_internal"/>
</dbReference>
<organism evidence="3 4">
    <name type="scientific">Pedobacter cryoconitis</name>
    <dbReference type="NCBI Taxonomy" id="188932"/>
    <lineage>
        <taxon>Bacteria</taxon>
        <taxon>Pseudomonadati</taxon>
        <taxon>Bacteroidota</taxon>
        <taxon>Sphingobacteriia</taxon>
        <taxon>Sphingobacteriales</taxon>
        <taxon>Sphingobacteriaceae</taxon>
        <taxon>Pedobacter</taxon>
    </lineage>
</organism>
<protein>
    <submittedName>
        <fullName evidence="3">Sensor histidine kinase YesM</fullName>
    </submittedName>
</protein>
<feature type="transmembrane region" description="Helical" evidence="1">
    <location>
        <begin position="115"/>
        <end position="139"/>
    </location>
</feature>
<proteinExistence type="predicted"/>
<reference evidence="3 4" key="1">
    <citation type="submission" date="2020-08" db="EMBL/GenBank/DDBJ databases">
        <title>Genomic Encyclopedia of Type Strains, Phase IV (KMG-V): Genome sequencing to study the core and pangenomes of soil and plant-associated prokaryotes.</title>
        <authorList>
            <person name="Whitman W."/>
        </authorList>
    </citation>
    <scope>NUCLEOTIDE SEQUENCE [LARGE SCALE GENOMIC DNA]</scope>
    <source>
        <strain evidence="3 4">S3M1</strain>
    </source>
</reference>
<sequence length="360" mass="42359">MNGIILAFLKKYKYHFLVWSVFVAYEIFIRWLHGPEMAPAIVYIVAYTLGISIFYLHAHVILKYTLETKSKLLKYGLPLFILVEILFYLVIEYLIRKYIYEYIRLKSTELTKPVHLYIFAKIWRYIYAIGLSTGYYFFLHDLRQRQQVKKMKQQKLKTILLEKEIKNELILTQNALLRAQINPHFLLNTLSYLYNETRKLAPKAAERILSLSDIMQYALSKEASSEYVTLESEIKLIENFLFLYQSRQAYKMQLNLSYNSEALSVIFIPLILMSLTENMIKHGQLDNPLKPAEIKIVYDNAALYINTSNPEAMKNPVSNYNTGLKNISNRLAMAYGEKVVFNSHLDSQNYFHTYIKLELN</sequence>
<feature type="transmembrane region" description="Helical" evidence="1">
    <location>
        <begin position="37"/>
        <end position="56"/>
    </location>
</feature>
<evidence type="ECO:0000313" key="3">
    <source>
        <dbReference type="EMBL" id="MBB5635364.1"/>
    </source>
</evidence>
<dbReference type="Proteomes" id="UP000537204">
    <property type="component" value="Unassembled WGS sequence"/>
</dbReference>
<name>A0A7W9DYM8_9SPHI</name>
<dbReference type="Pfam" id="PF06580">
    <property type="entry name" value="His_kinase"/>
    <property type="match status" value="1"/>
</dbReference>
<dbReference type="GO" id="GO:0000155">
    <property type="term" value="F:phosphorelay sensor kinase activity"/>
    <property type="evidence" value="ECO:0007669"/>
    <property type="project" value="InterPro"/>
</dbReference>
<keyword evidence="1" id="KW-0812">Transmembrane</keyword>
<evidence type="ECO:0000259" key="2">
    <source>
        <dbReference type="Pfam" id="PF06580"/>
    </source>
</evidence>